<protein>
    <submittedName>
        <fullName evidence="2">Uncharacterized protein</fullName>
    </submittedName>
</protein>
<name>A0A699JMJ6_TANCI</name>
<organism evidence="2">
    <name type="scientific">Tanacetum cinerariifolium</name>
    <name type="common">Dalmatian daisy</name>
    <name type="synonym">Chrysanthemum cinerariifolium</name>
    <dbReference type="NCBI Taxonomy" id="118510"/>
    <lineage>
        <taxon>Eukaryota</taxon>
        <taxon>Viridiplantae</taxon>
        <taxon>Streptophyta</taxon>
        <taxon>Embryophyta</taxon>
        <taxon>Tracheophyta</taxon>
        <taxon>Spermatophyta</taxon>
        <taxon>Magnoliopsida</taxon>
        <taxon>eudicotyledons</taxon>
        <taxon>Gunneridae</taxon>
        <taxon>Pentapetalae</taxon>
        <taxon>asterids</taxon>
        <taxon>campanulids</taxon>
        <taxon>Asterales</taxon>
        <taxon>Asteraceae</taxon>
        <taxon>Asteroideae</taxon>
        <taxon>Anthemideae</taxon>
        <taxon>Anthemidinae</taxon>
        <taxon>Tanacetum</taxon>
    </lineage>
</organism>
<feature type="non-terminal residue" evidence="2">
    <location>
        <position position="173"/>
    </location>
</feature>
<feature type="compositionally biased region" description="Basic and acidic residues" evidence="1">
    <location>
        <begin position="67"/>
        <end position="77"/>
    </location>
</feature>
<accession>A0A699JMJ6</accession>
<evidence type="ECO:0000256" key="1">
    <source>
        <dbReference type="SAM" id="MobiDB-lite"/>
    </source>
</evidence>
<feature type="compositionally biased region" description="Polar residues" evidence="1">
    <location>
        <begin position="100"/>
        <end position="109"/>
    </location>
</feature>
<dbReference type="AlphaFoldDB" id="A0A699JMJ6"/>
<sequence>MFPRFLQVFLDKQVEGMAKHKEIYVISSHTKKIFTNMRRQGHGFSGNVTPLFKTMMVNAQEEVGEDSSLHTDSHHTPTDTQPSSSKPLKKIKPKRKQRQATEVHSSSSEIPVEQSIPTPFNDLLHSGEGWTNERVTRVVRGTVHRMQVAITRFWKVYVARNGWWIQLSKAGVR</sequence>
<reference evidence="2" key="1">
    <citation type="journal article" date="2019" name="Sci. Rep.">
        <title>Draft genome of Tanacetum cinerariifolium, the natural source of mosquito coil.</title>
        <authorList>
            <person name="Yamashiro T."/>
            <person name="Shiraishi A."/>
            <person name="Satake H."/>
            <person name="Nakayama K."/>
        </authorList>
    </citation>
    <scope>NUCLEOTIDE SEQUENCE</scope>
</reference>
<proteinExistence type="predicted"/>
<gene>
    <name evidence="2" type="ORF">Tci_614569</name>
</gene>
<evidence type="ECO:0000313" key="2">
    <source>
        <dbReference type="EMBL" id="GFA42597.1"/>
    </source>
</evidence>
<dbReference type="EMBL" id="BKCJ010421878">
    <property type="protein sequence ID" value="GFA42597.1"/>
    <property type="molecule type" value="Genomic_DNA"/>
</dbReference>
<feature type="compositionally biased region" description="Basic residues" evidence="1">
    <location>
        <begin position="87"/>
        <end position="98"/>
    </location>
</feature>
<feature type="region of interest" description="Disordered" evidence="1">
    <location>
        <begin position="62"/>
        <end position="118"/>
    </location>
</feature>
<comment type="caution">
    <text evidence="2">The sequence shown here is derived from an EMBL/GenBank/DDBJ whole genome shotgun (WGS) entry which is preliminary data.</text>
</comment>